<proteinExistence type="predicted"/>
<dbReference type="EMBL" id="BSRI01000002">
    <property type="protein sequence ID" value="GLV59742.1"/>
    <property type="molecule type" value="Genomic_DNA"/>
</dbReference>
<dbReference type="InterPro" id="IPR006680">
    <property type="entry name" value="Amidohydro-rel"/>
</dbReference>
<name>A0ABQ6G1L3_9CHLR</name>
<reference evidence="2 3" key="1">
    <citation type="submission" date="2023-02" db="EMBL/GenBank/DDBJ databases">
        <title>Dictyobacter halimunensis sp. nov., a new member of the class Ktedonobacteria from forest soil in a geothermal area.</title>
        <authorList>
            <person name="Rachmania M.K."/>
            <person name="Ningsih F."/>
            <person name="Sakai Y."/>
            <person name="Yabe S."/>
            <person name="Yokota A."/>
            <person name="Sjamsuridzal W."/>
        </authorList>
    </citation>
    <scope>NUCLEOTIDE SEQUENCE [LARGE SCALE GENOMIC DNA]</scope>
    <source>
        <strain evidence="2 3">S3.2.2.5</strain>
    </source>
</reference>
<organism evidence="2 3">
    <name type="scientific">Dictyobacter halimunensis</name>
    <dbReference type="NCBI Taxonomy" id="3026934"/>
    <lineage>
        <taxon>Bacteria</taxon>
        <taxon>Bacillati</taxon>
        <taxon>Chloroflexota</taxon>
        <taxon>Ktedonobacteria</taxon>
        <taxon>Ktedonobacterales</taxon>
        <taxon>Dictyobacteraceae</taxon>
        <taxon>Dictyobacter</taxon>
    </lineage>
</organism>
<gene>
    <name evidence="2" type="ORF">KDH_65670</name>
</gene>
<comment type="caution">
    <text evidence="2">The sequence shown here is derived from an EMBL/GenBank/DDBJ whole genome shotgun (WGS) entry which is preliminary data.</text>
</comment>
<keyword evidence="3" id="KW-1185">Reference proteome</keyword>
<dbReference type="PANTHER" id="PTHR43383:SF2">
    <property type="entry name" value="AMIDOHYDROLASE 2 FAMILY PROTEIN"/>
    <property type="match status" value="1"/>
</dbReference>
<dbReference type="Pfam" id="PF04909">
    <property type="entry name" value="Amidohydro_2"/>
    <property type="match status" value="1"/>
</dbReference>
<accession>A0ABQ6G1L3</accession>
<dbReference type="Gene3D" id="3.20.20.140">
    <property type="entry name" value="Metal-dependent hydrolases"/>
    <property type="match status" value="1"/>
</dbReference>
<evidence type="ECO:0000313" key="3">
    <source>
        <dbReference type="Proteomes" id="UP001344906"/>
    </source>
</evidence>
<dbReference type="InterPro" id="IPR032466">
    <property type="entry name" value="Metal_Hydrolase"/>
</dbReference>
<dbReference type="RefSeq" id="WP_338256528.1">
    <property type="nucleotide sequence ID" value="NZ_BSRI01000002.1"/>
</dbReference>
<protein>
    <recommendedName>
        <fullName evidence="1">Amidohydrolase-related domain-containing protein</fullName>
    </recommendedName>
</protein>
<dbReference type="Proteomes" id="UP001344906">
    <property type="component" value="Unassembled WGS sequence"/>
</dbReference>
<sequence>MKRNRRIISTIEDFVQRTPILDTHEHLIEETRRLAGPHADDPLYPCNDWSYLYHHYSSQDLCSVGFSREQARRFFDPQVSPKDKWQIFEPYYRSTWNTAYFQAVEHTVRLLFQEERIHKGNVERISEKMRAQTRKGFYAHILHGVANIESCQVNSLEHMLCETEYPDLLLQDMSINGFCTGFGHQHIARARATTIKDWYDLIDQNFEHYGPRAIAVKTQAAYWRDLSFERVTAEEAEPLFARFARDQHALTAAEHKALQDHFFRYCVQKAIEYNLPIKLHCGYLAENNMMPLERLKRIAADLCPLLQDYPQARFILMHIGYPYQDEFIALAKHYSNVYLDMCWAWLINPQASMRFLKEALLAVPAAKLLGFGGDYYPVEPIVGHAYIARQGIAQALSELVLEGWLSEKRALRVARYIMRDNALRVFDYERVQKAWQQNV</sequence>
<dbReference type="SUPFAM" id="SSF51556">
    <property type="entry name" value="Metallo-dependent hydrolases"/>
    <property type="match status" value="1"/>
</dbReference>
<evidence type="ECO:0000259" key="1">
    <source>
        <dbReference type="Pfam" id="PF04909"/>
    </source>
</evidence>
<feature type="domain" description="Amidohydrolase-related" evidence="1">
    <location>
        <begin position="167"/>
        <end position="427"/>
    </location>
</feature>
<dbReference type="PANTHER" id="PTHR43383">
    <property type="entry name" value="NODULIN 6"/>
    <property type="match status" value="1"/>
</dbReference>
<evidence type="ECO:0000313" key="2">
    <source>
        <dbReference type="EMBL" id="GLV59742.1"/>
    </source>
</evidence>